<feature type="domain" description="Streptomycin biosynthesis protein StrF" evidence="1">
    <location>
        <begin position="10"/>
        <end position="69"/>
    </location>
</feature>
<evidence type="ECO:0000259" key="1">
    <source>
        <dbReference type="Pfam" id="PF13712"/>
    </source>
</evidence>
<dbReference type="AlphaFoldDB" id="A0A9X9ACB8"/>
<proteinExistence type="predicted"/>
<reference evidence="2 3" key="1">
    <citation type="journal article" date="2019" name="Environ. Microbiol.">
        <title>An active ?-lactamase is a part of an orchestrated cell wall stress resistance network of Bacillus subtilis and related rhizosphere species.</title>
        <authorList>
            <person name="Bucher T."/>
            <person name="Keren-Paz A."/>
            <person name="Hausser J."/>
            <person name="Olender T."/>
            <person name="Cytryn E."/>
            <person name="Kolodkin-Gal I."/>
        </authorList>
    </citation>
    <scope>NUCLEOTIDE SEQUENCE [LARGE SCALE GENOMIC DNA]</scope>
    <source>
        <strain evidence="2 3">I32</strain>
    </source>
</reference>
<dbReference type="InterPro" id="IPR059123">
    <property type="entry name" value="StrF_dom"/>
</dbReference>
<evidence type="ECO:0000313" key="2">
    <source>
        <dbReference type="EMBL" id="TKJ06167.1"/>
    </source>
</evidence>
<dbReference type="Gene3D" id="3.90.550.10">
    <property type="entry name" value="Spore Coat Polysaccharide Biosynthesis Protein SpsA, Chain A"/>
    <property type="match status" value="1"/>
</dbReference>
<organism evidence="2 3">
    <name type="scientific">Bacillus cereus</name>
    <dbReference type="NCBI Taxonomy" id="1396"/>
    <lineage>
        <taxon>Bacteria</taxon>
        <taxon>Bacillati</taxon>
        <taxon>Bacillota</taxon>
        <taxon>Bacilli</taxon>
        <taxon>Bacillales</taxon>
        <taxon>Bacillaceae</taxon>
        <taxon>Bacillus</taxon>
        <taxon>Bacillus cereus group</taxon>
    </lineage>
</organism>
<gene>
    <name evidence="2" type="ORF">FC695_06885</name>
</gene>
<sequence length="69" mass="7882">MSAADKTILFVTCINDRKLYANCVRHILQLLVPPGYIVQFMPIRNAKSMTSGYNQAISHPAKYKVYLHQ</sequence>
<protein>
    <submittedName>
        <fullName evidence="2">Streptomycin biosynthesis protein StrF</fullName>
    </submittedName>
</protein>
<dbReference type="Pfam" id="PF13712">
    <property type="entry name" value="Glyco_tranf_2_5"/>
    <property type="match status" value="1"/>
</dbReference>
<evidence type="ECO:0000313" key="3">
    <source>
        <dbReference type="Proteomes" id="UP000308444"/>
    </source>
</evidence>
<dbReference type="Proteomes" id="UP000308444">
    <property type="component" value="Unassembled WGS sequence"/>
</dbReference>
<feature type="non-terminal residue" evidence="2">
    <location>
        <position position="69"/>
    </location>
</feature>
<dbReference type="InterPro" id="IPR029044">
    <property type="entry name" value="Nucleotide-diphossugar_trans"/>
</dbReference>
<name>A0A9X9ACB8_BACCE</name>
<comment type="caution">
    <text evidence="2">The sequence shown here is derived from an EMBL/GenBank/DDBJ whole genome shotgun (WGS) entry which is preliminary data.</text>
</comment>
<dbReference type="EMBL" id="SZOH01000377">
    <property type="protein sequence ID" value="TKJ06167.1"/>
    <property type="molecule type" value="Genomic_DNA"/>
</dbReference>
<accession>A0A9X9ACB8</accession>